<accession>A0A150QG50</accession>
<name>A0A150QG50_SORCE</name>
<organism evidence="2 3">
    <name type="scientific">Sorangium cellulosum</name>
    <name type="common">Polyangium cellulosum</name>
    <dbReference type="NCBI Taxonomy" id="56"/>
    <lineage>
        <taxon>Bacteria</taxon>
        <taxon>Pseudomonadati</taxon>
        <taxon>Myxococcota</taxon>
        <taxon>Polyangia</taxon>
        <taxon>Polyangiales</taxon>
        <taxon>Polyangiaceae</taxon>
        <taxon>Sorangium</taxon>
    </lineage>
</organism>
<dbReference type="AlphaFoldDB" id="A0A150QG50"/>
<gene>
    <name evidence="2" type="ORF">BE15_39125</name>
</gene>
<dbReference type="EMBL" id="JEMA01000704">
    <property type="protein sequence ID" value="KYF66852.1"/>
    <property type="molecule type" value="Genomic_DNA"/>
</dbReference>
<evidence type="ECO:0000256" key="1">
    <source>
        <dbReference type="SAM" id="MobiDB-lite"/>
    </source>
</evidence>
<evidence type="ECO:0000313" key="2">
    <source>
        <dbReference type="EMBL" id="KYF66852.1"/>
    </source>
</evidence>
<proteinExistence type="predicted"/>
<comment type="caution">
    <text evidence="2">The sequence shown here is derived from an EMBL/GenBank/DDBJ whole genome shotgun (WGS) entry which is preliminary data.</text>
</comment>
<feature type="region of interest" description="Disordered" evidence="1">
    <location>
        <begin position="1"/>
        <end position="34"/>
    </location>
</feature>
<sequence length="163" mass="17184">MPARNAAGSPRPPSAPSTRRARQGRPAAEPPRRLARASHVFPRIEARRALPIGKASLDCARLDDGRVVLLNEPARGLLARLDAEQPRRAARLRVEVVDEHGEVHRALDAAALIRSGVGLATGILLIEGGGTTTVASHEAAARFLDVLAELASAGLPRLLEAAS</sequence>
<evidence type="ECO:0000313" key="3">
    <source>
        <dbReference type="Proteomes" id="UP000075260"/>
    </source>
</evidence>
<protein>
    <submittedName>
        <fullName evidence="2">Uncharacterized protein</fullName>
    </submittedName>
</protein>
<dbReference type="RefSeq" id="WP_061610230.1">
    <property type="nucleotide sequence ID" value="NZ_JEMA01000704.1"/>
</dbReference>
<dbReference type="Proteomes" id="UP000075260">
    <property type="component" value="Unassembled WGS sequence"/>
</dbReference>
<reference evidence="2 3" key="1">
    <citation type="submission" date="2014-02" db="EMBL/GenBank/DDBJ databases">
        <title>The small core and large imbalanced accessory genome model reveals a collaborative survival strategy of Sorangium cellulosum strains in nature.</title>
        <authorList>
            <person name="Han K."/>
            <person name="Peng R."/>
            <person name="Blom J."/>
            <person name="Li Y.-Z."/>
        </authorList>
    </citation>
    <scope>NUCLEOTIDE SEQUENCE [LARGE SCALE GENOMIC DNA]</scope>
    <source>
        <strain evidence="2 3">So0008-312</strain>
    </source>
</reference>